<dbReference type="Pfam" id="PF01784">
    <property type="entry name" value="DUF34_NIF3"/>
    <property type="match status" value="1"/>
</dbReference>
<evidence type="ECO:0000256" key="1">
    <source>
        <dbReference type="ARBA" id="ARBA00006964"/>
    </source>
</evidence>
<protein>
    <recommendedName>
        <fullName evidence="7">NIF3 family GTP cyclohydrolase 1 type 2</fullName>
    </recommendedName>
</protein>
<comment type="caution">
    <text evidence="5">The sequence shown here is derived from an EMBL/GenBank/DDBJ whole genome shotgun (WGS) entry which is preliminary data.</text>
</comment>
<evidence type="ECO:0000313" key="6">
    <source>
        <dbReference type="Proteomes" id="UP000324611"/>
    </source>
</evidence>
<dbReference type="InterPro" id="IPR036069">
    <property type="entry name" value="DUF34/NIF3_sf"/>
</dbReference>
<evidence type="ECO:0000256" key="4">
    <source>
        <dbReference type="SAM" id="SignalP"/>
    </source>
</evidence>
<accession>A0A5B2VZK2</accession>
<dbReference type="GO" id="GO:0046872">
    <property type="term" value="F:metal ion binding"/>
    <property type="evidence" value="ECO:0007669"/>
    <property type="project" value="UniProtKB-KW"/>
</dbReference>
<feature type="signal peptide" evidence="4">
    <location>
        <begin position="1"/>
        <end position="34"/>
    </location>
</feature>
<dbReference type="AlphaFoldDB" id="A0A5B2VZK2"/>
<keyword evidence="2 3" id="KW-0479">Metal-binding</keyword>
<feature type="binding site" evidence="3">
    <location>
        <position position="267"/>
    </location>
    <ligand>
        <name>a divalent metal cation</name>
        <dbReference type="ChEBI" id="CHEBI:60240"/>
        <label>1</label>
    </ligand>
</feature>
<reference evidence="5 6" key="1">
    <citation type="submission" date="2019-09" db="EMBL/GenBank/DDBJ databases">
        <title>Chitinophaga ginsengihumi sp. nov., isolated from soil of ginseng rhizosphere.</title>
        <authorList>
            <person name="Lee J."/>
        </authorList>
    </citation>
    <scope>NUCLEOTIDE SEQUENCE [LARGE SCALE GENOMIC DNA]</scope>
    <source>
        <strain evidence="5 6">BN140078</strain>
    </source>
</reference>
<dbReference type="PANTHER" id="PTHR13799:SF14">
    <property type="entry name" value="GTP CYCLOHYDROLASE 1 TYPE 2 HOMOLOG"/>
    <property type="match status" value="1"/>
</dbReference>
<evidence type="ECO:0000313" key="5">
    <source>
        <dbReference type="EMBL" id="KAA2243567.1"/>
    </source>
</evidence>
<dbReference type="PROSITE" id="PS51318">
    <property type="entry name" value="TAT"/>
    <property type="match status" value="1"/>
</dbReference>
<proteinExistence type="inferred from homology"/>
<dbReference type="SUPFAM" id="SSF102705">
    <property type="entry name" value="NIF3 (NGG1p interacting factor 3)-like"/>
    <property type="match status" value="1"/>
</dbReference>
<keyword evidence="4" id="KW-0732">Signal</keyword>
<reference evidence="5 6" key="2">
    <citation type="submission" date="2019-09" db="EMBL/GenBank/DDBJ databases">
        <authorList>
            <person name="Jin C."/>
        </authorList>
    </citation>
    <scope>NUCLEOTIDE SEQUENCE [LARGE SCALE GENOMIC DNA]</scope>
    <source>
        <strain evidence="5 6">BN140078</strain>
    </source>
</reference>
<evidence type="ECO:0000256" key="2">
    <source>
        <dbReference type="ARBA" id="ARBA00022723"/>
    </source>
</evidence>
<gene>
    <name evidence="5" type="ORF">F0L74_13835</name>
</gene>
<dbReference type="Gene3D" id="3.40.1390.30">
    <property type="entry name" value="NIF3 (NGG1p interacting factor 3)-like"/>
    <property type="match status" value="2"/>
</dbReference>
<dbReference type="EMBL" id="VUOC01000002">
    <property type="protein sequence ID" value="KAA2243567.1"/>
    <property type="molecule type" value="Genomic_DNA"/>
</dbReference>
<comment type="similarity">
    <text evidence="1">Belongs to the GTP cyclohydrolase I type 2/NIF3 family.</text>
</comment>
<dbReference type="InterPro" id="IPR006311">
    <property type="entry name" value="TAT_signal"/>
</dbReference>
<feature type="chain" id="PRO_5023048631" description="NIF3 family GTP cyclohydrolase 1 type 2" evidence="4">
    <location>
        <begin position="35"/>
        <end position="303"/>
    </location>
</feature>
<dbReference type="InterPro" id="IPR002678">
    <property type="entry name" value="DUF34/NIF3"/>
</dbReference>
<dbReference type="GO" id="GO:0005737">
    <property type="term" value="C:cytoplasm"/>
    <property type="evidence" value="ECO:0007669"/>
    <property type="project" value="TreeGrafter"/>
</dbReference>
<name>A0A5B2VZK2_9BACT</name>
<dbReference type="Proteomes" id="UP000324611">
    <property type="component" value="Unassembled WGS sequence"/>
</dbReference>
<sequence>MDLPQLPARRAFIANALKAAGASALLTIPGVAMAAQNSLLQKPYTVQDIIGLILKEIPGAPFKETVDTLKSGGASQQVTGIVTTMFATVQVIEEAAKRNANFIIAHEPTFYNHQDDVNWVPGNEVVKQKQALLKKHNITVWRFHDYWHAYRPDGIGYGVLRKTGWLQYYKPGQMILQLPATPLADIITTLKSSLDITQLRTIGDPAQVCQRIALMPGAAGGQRQIAIVEKEKPDVLIVGEVHEWETAEYIRDSRQLGAKTALIVLGHSQSEEPGMEWLVDWLQPKLQGIKVTHITSGNPFTFS</sequence>
<dbReference type="RefSeq" id="WP_149838442.1">
    <property type="nucleotide sequence ID" value="NZ_VUOC01000002.1"/>
</dbReference>
<organism evidence="5 6">
    <name type="scientific">Chitinophaga agrisoli</name>
    <dbReference type="NCBI Taxonomy" id="2607653"/>
    <lineage>
        <taxon>Bacteria</taxon>
        <taxon>Pseudomonadati</taxon>
        <taxon>Bacteroidota</taxon>
        <taxon>Chitinophagia</taxon>
        <taxon>Chitinophagales</taxon>
        <taxon>Chitinophagaceae</taxon>
        <taxon>Chitinophaga</taxon>
    </lineage>
</organism>
<feature type="binding site" evidence="3">
    <location>
        <position position="106"/>
    </location>
    <ligand>
        <name>a divalent metal cation</name>
        <dbReference type="ChEBI" id="CHEBI:60240"/>
        <label>1</label>
    </ligand>
</feature>
<dbReference type="PANTHER" id="PTHR13799">
    <property type="entry name" value="NGG1 INTERACTING FACTOR 3"/>
    <property type="match status" value="1"/>
</dbReference>
<keyword evidence="6" id="KW-1185">Reference proteome</keyword>
<feature type="binding site" evidence="3">
    <location>
        <position position="271"/>
    </location>
    <ligand>
        <name>a divalent metal cation</name>
        <dbReference type="ChEBI" id="CHEBI:60240"/>
        <label>1</label>
    </ligand>
</feature>
<evidence type="ECO:0000256" key="3">
    <source>
        <dbReference type="PIRSR" id="PIRSR602678-1"/>
    </source>
</evidence>
<evidence type="ECO:0008006" key="7">
    <source>
        <dbReference type="Google" id="ProtNLM"/>
    </source>
</evidence>